<dbReference type="GO" id="GO:0005829">
    <property type="term" value="C:cytosol"/>
    <property type="evidence" value="ECO:0007669"/>
    <property type="project" value="TreeGrafter"/>
</dbReference>
<keyword evidence="4 7" id="KW-0238">DNA-binding</keyword>
<keyword evidence="3" id="KW-0805">Transcription regulation</keyword>
<dbReference type="Proteomes" id="UP000005709">
    <property type="component" value="Unassembled WGS sequence"/>
</dbReference>
<dbReference type="SUPFAM" id="SSF46894">
    <property type="entry name" value="C-terminal effector domain of the bipartite response regulators"/>
    <property type="match status" value="1"/>
</dbReference>
<proteinExistence type="predicted"/>
<dbReference type="GO" id="GO:0000156">
    <property type="term" value="F:phosphorelay response regulator activity"/>
    <property type="evidence" value="ECO:0007669"/>
    <property type="project" value="TreeGrafter"/>
</dbReference>
<sequence length="241" mass="27119">MKEFRLKFRLEGSAMSCALKELDVLLVEDDTKLLASLHKAFEGIFNNVYNAQNGLEGVKKFKKFSPNLVITDILMPIEDGLEMIRQIKQIFPHAPIVVLSGFSREEQLKGVMEIGVERYYFKPVDIAAFVLEISALMKSKLDSVRVVNMGAGYVFDGLRCILLKDGEQIVLTKKELSFVSLLASRVGELVLYDEIKHYVWTEGAVSGTALRTFVKRIRDKVSGEIIKNVPSLGYKIELEPA</sequence>
<dbReference type="InterPro" id="IPR016032">
    <property type="entry name" value="Sig_transdc_resp-reg_C-effctor"/>
</dbReference>
<evidence type="ECO:0000259" key="8">
    <source>
        <dbReference type="PROSITE" id="PS50110"/>
    </source>
</evidence>
<dbReference type="PROSITE" id="PS50110">
    <property type="entry name" value="RESPONSE_REGULATORY"/>
    <property type="match status" value="1"/>
</dbReference>
<feature type="domain" description="Response regulatory" evidence="8">
    <location>
        <begin position="23"/>
        <end position="137"/>
    </location>
</feature>
<keyword evidence="1 6" id="KW-0597">Phosphoprotein</keyword>
<evidence type="ECO:0000256" key="2">
    <source>
        <dbReference type="ARBA" id="ARBA00023012"/>
    </source>
</evidence>
<dbReference type="GO" id="GO:0032993">
    <property type="term" value="C:protein-DNA complex"/>
    <property type="evidence" value="ECO:0007669"/>
    <property type="project" value="TreeGrafter"/>
</dbReference>
<dbReference type="GO" id="GO:0000976">
    <property type="term" value="F:transcription cis-regulatory region binding"/>
    <property type="evidence" value="ECO:0007669"/>
    <property type="project" value="TreeGrafter"/>
</dbReference>
<dbReference type="InterPro" id="IPR039420">
    <property type="entry name" value="WalR-like"/>
</dbReference>
<evidence type="ECO:0000256" key="7">
    <source>
        <dbReference type="PROSITE-ProRule" id="PRU01091"/>
    </source>
</evidence>
<keyword evidence="2" id="KW-0902">Two-component regulatory system</keyword>
<dbReference type="InterPro" id="IPR011006">
    <property type="entry name" value="CheY-like_superfamily"/>
</dbReference>
<dbReference type="EMBL" id="ACYG01000009">
    <property type="protein sequence ID" value="EEV18617.1"/>
    <property type="molecule type" value="Genomic_DNA"/>
</dbReference>
<evidence type="ECO:0000313" key="11">
    <source>
        <dbReference type="Proteomes" id="UP000005709"/>
    </source>
</evidence>
<feature type="DNA-binding region" description="OmpR/PhoB-type" evidence="7">
    <location>
        <begin position="144"/>
        <end position="238"/>
    </location>
</feature>
<dbReference type="PROSITE" id="PS51755">
    <property type="entry name" value="OMPR_PHOB"/>
    <property type="match status" value="1"/>
</dbReference>
<gene>
    <name evidence="10" type="ORF">CAMGR0001_2629</name>
</gene>
<feature type="modified residue" description="4-aspartylphosphate" evidence="6">
    <location>
        <position position="72"/>
    </location>
</feature>
<keyword evidence="11" id="KW-1185">Reference proteome</keyword>
<dbReference type="InterPro" id="IPR001789">
    <property type="entry name" value="Sig_transdc_resp-reg_receiver"/>
</dbReference>
<reference evidence="10 11" key="1">
    <citation type="submission" date="2009-07" db="EMBL/GenBank/DDBJ databases">
        <authorList>
            <person name="Madupu R."/>
            <person name="Sebastian Y."/>
            <person name="Durkin A.S."/>
            <person name="Torralba M."/>
            <person name="Methe B."/>
            <person name="Sutton G.G."/>
            <person name="Strausberg R.L."/>
            <person name="Nelson K.E."/>
        </authorList>
    </citation>
    <scope>NUCLEOTIDE SEQUENCE [LARGE SCALE GENOMIC DNA]</scope>
    <source>
        <strain evidence="10 11">RM3268</strain>
    </source>
</reference>
<dbReference type="eggNOG" id="COG0745">
    <property type="taxonomic scope" value="Bacteria"/>
</dbReference>
<evidence type="ECO:0000313" key="10">
    <source>
        <dbReference type="EMBL" id="EEV18617.1"/>
    </source>
</evidence>
<dbReference type="SMART" id="SM00862">
    <property type="entry name" value="Trans_reg_C"/>
    <property type="match status" value="1"/>
</dbReference>
<dbReference type="Pfam" id="PF00072">
    <property type="entry name" value="Response_reg"/>
    <property type="match status" value="1"/>
</dbReference>
<dbReference type="STRING" id="824.CGRAC_0360"/>
<dbReference type="PANTHER" id="PTHR48111">
    <property type="entry name" value="REGULATOR OF RPOS"/>
    <property type="match status" value="1"/>
</dbReference>
<feature type="domain" description="OmpR/PhoB-type" evidence="9">
    <location>
        <begin position="144"/>
        <end position="238"/>
    </location>
</feature>
<name>C8PEY9_9BACT</name>
<evidence type="ECO:0000256" key="1">
    <source>
        <dbReference type="ARBA" id="ARBA00022553"/>
    </source>
</evidence>
<dbReference type="PANTHER" id="PTHR48111:SF1">
    <property type="entry name" value="TWO-COMPONENT RESPONSE REGULATOR ORR33"/>
    <property type="match status" value="1"/>
</dbReference>
<evidence type="ECO:0000256" key="4">
    <source>
        <dbReference type="ARBA" id="ARBA00023125"/>
    </source>
</evidence>
<dbReference type="Gene3D" id="1.10.10.10">
    <property type="entry name" value="Winged helix-like DNA-binding domain superfamily/Winged helix DNA-binding domain"/>
    <property type="match status" value="1"/>
</dbReference>
<dbReference type="SUPFAM" id="SSF52172">
    <property type="entry name" value="CheY-like"/>
    <property type="match status" value="1"/>
</dbReference>
<dbReference type="SMART" id="SM00448">
    <property type="entry name" value="REC"/>
    <property type="match status" value="1"/>
</dbReference>
<dbReference type="InterPro" id="IPR036388">
    <property type="entry name" value="WH-like_DNA-bd_sf"/>
</dbReference>
<protein>
    <submittedName>
        <fullName evidence="10">Response regulator receiver domain protein</fullName>
    </submittedName>
</protein>
<dbReference type="InterPro" id="IPR001867">
    <property type="entry name" value="OmpR/PhoB-type_DNA-bd"/>
</dbReference>
<dbReference type="Pfam" id="PF00486">
    <property type="entry name" value="Trans_reg_C"/>
    <property type="match status" value="1"/>
</dbReference>
<dbReference type="AlphaFoldDB" id="C8PEY9"/>
<dbReference type="Gene3D" id="3.40.50.2300">
    <property type="match status" value="1"/>
</dbReference>
<evidence type="ECO:0000256" key="5">
    <source>
        <dbReference type="ARBA" id="ARBA00023163"/>
    </source>
</evidence>
<organism evidence="10 11">
    <name type="scientific">Campylobacter gracilis RM3268</name>
    <dbReference type="NCBI Taxonomy" id="553220"/>
    <lineage>
        <taxon>Bacteria</taxon>
        <taxon>Pseudomonadati</taxon>
        <taxon>Campylobacterota</taxon>
        <taxon>Epsilonproteobacteria</taxon>
        <taxon>Campylobacterales</taxon>
        <taxon>Campylobacteraceae</taxon>
        <taxon>Campylobacter</taxon>
    </lineage>
</organism>
<evidence type="ECO:0000256" key="3">
    <source>
        <dbReference type="ARBA" id="ARBA00023015"/>
    </source>
</evidence>
<dbReference type="GO" id="GO:0006355">
    <property type="term" value="P:regulation of DNA-templated transcription"/>
    <property type="evidence" value="ECO:0007669"/>
    <property type="project" value="InterPro"/>
</dbReference>
<accession>C8PEY9</accession>
<keyword evidence="5" id="KW-0804">Transcription</keyword>
<evidence type="ECO:0000256" key="6">
    <source>
        <dbReference type="PROSITE-ProRule" id="PRU00169"/>
    </source>
</evidence>
<comment type="caution">
    <text evidence="10">The sequence shown here is derived from an EMBL/GenBank/DDBJ whole genome shotgun (WGS) entry which is preliminary data.</text>
</comment>
<evidence type="ECO:0000259" key="9">
    <source>
        <dbReference type="PROSITE" id="PS51755"/>
    </source>
</evidence>